<protein>
    <submittedName>
        <fullName evidence="2">Uncharacterized protein</fullName>
    </submittedName>
</protein>
<name>A0ABU5SR22_9CYAN</name>
<dbReference type="EMBL" id="JAYGHY010000001">
    <property type="protein sequence ID" value="MEA5440956.1"/>
    <property type="molecule type" value="Genomic_DNA"/>
</dbReference>
<sequence>MSFDARSRERLEALGRQLPSKLPAPPPPTPTAGEATPGSRAVDRRHAVETEQDPEKLFRGLMDVSADGSVPPHLLERLRQLEVPPPTRTPASNDLAGDRQRPANSGRRRTQTPRPSAGDPELDLYTAFQQLLLEDDL</sequence>
<accession>A0ABU5SR22</accession>
<feature type="compositionally biased region" description="Basic and acidic residues" evidence="1">
    <location>
        <begin position="1"/>
        <end position="13"/>
    </location>
</feature>
<keyword evidence="3" id="KW-1185">Reference proteome</keyword>
<comment type="caution">
    <text evidence="2">The sequence shown here is derived from an EMBL/GenBank/DDBJ whole genome shotgun (WGS) entry which is preliminary data.</text>
</comment>
<evidence type="ECO:0000313" key="2">
    <source>
        <dbReference type="EMBL" id="MEA5440956.1"/>
    </source>
</evidence>
<evidence type="ECO:0000256" key="1">
    <source>
        <dbReference type="SAM" id="MobiDB-lite"/>
    </source>
</evidence>
<feature type="compositionally biased region" description="Basic and acidic residues" evidence="1">
    <location>
        <begin position="41"/>
        <end position="58"/>
    </location>
</feature>
<proteinExistence type="predicted"/>
<feature type="region of interest" description="Disordered" evidence="1">
    <location>
        <begin position="1"/>
        <end position="122"/>
    </location>
</feature>
<dbReference type="Proteomes" id="UP001302329">
    <property type="component" value="Unassembled WGS sequence"/>
</dbReference>
<gene>
    <name evidence="2" type="ORF">VB739_00140</name>
</gene>
<reference evidence="2 3" key="1">
    <citation type="submission" date="2023-12" db="EMBL/GenBank/DDBJ databases">
        <title>Baltic Sea Cyanobacteria.</title>
        <authorList>
            <person name="Delbaje E."/>
            <person name="Fewer D.P."/>
            <person name="Shishido T.K."/>
        </authorList>
    </citation>
    <scope>NUCLEOTIDE SEQUENCE [LARGE SCALE GENOMIC DNA]</scope>
    <source>
        <strain evidence="2 3">UHCC 0281</strain>
    </source>
</reference>
<evidence type="ECO:0000313" key="3">
    <source>
        <dbReference type="Proteomes" id="UP001302329"/>
    </source>
</evidence>
<dbReference type="RefSeq" id="WP_323355128.1">
    <property type="nucleotide sequence ID" value="NZ_JAYGHY010000001.1"/>
</dbReference>
<organism evidence="2 3">
    <name type="scientific">Cyanobium gracile UHCC 0281</name>
    <dbReference type="NCBI Taxonomy" id="3110309"/>
    <lineage>
        <taxon>Bacteria</taxon>
        <taxon>Bacillati</taxon>
        <taxon>Cyanobacteriota</taxon>
        <taxon>Cyanophyceae</taxon>
        <taxon>Synechococcales</taxon>
        <taxon>Prochlorococcaceae</taxon>
        <taxon>Cyanobium</taxon>
    </lineage>
</organism>